<dbReference type="PANTHER" id="PTHR21192">
    <property type="entry name" value="NUCLEAR PROTEIN E3-3"/>
    <property type="match status" value="1"/>
</dbReference>
<dbReference type="RefSeq" id="WP_111359063.1">
    <property type="nucleotide sequence ID" value="NZ_NHSK01000306.1"/>
</dbReference>
<keyword evidence="2" id="KW-1185">Reference proteome</keyword>
<proteinExistence type="predicted"/>
<dbReference type="Proteomes" id="UP000248863">
    <property type="component" value="Unassembled WGS sequence"/>
</dbReference>
<protein>
    <submittedName>
        <fullName evidence="1">Uncharacterized protein</fullName>
    </submittedName>
</protein>
<evidence type="ECO:0000313" key="1">
    <source>
        <dbReference type="EMBL" id="RAI34356.1"/>
    </source>
</evidence>
<accession>A0A327K8T6</accession>
<dbReference type="InterPro" id="IPR036748">
    <property type="entry name" value="MTH938-like_sf"/>
</dbReference>
<evidence type="ECO:0000313" key="2">
    <source>
        <dbReference type="Proteomes" id="UP000248863"/>
    </source>
</evidence>
<comment type="caution">
    <text evidence="1">The sequence shown here is derived from an EMBL/GenBank/DDBJ whole genome shotgun (WGS) entry which is preliminary data.</text>
</comment>
<dbReference type="EMBL" id="NPEU01000312">
    <property type="protein sequence ID" value="RAI34356.1"/>
    <property type="molecule type" value="Genomic_DNA"/>
</dbReference>
<dbReference type="CDD" id="cd00248">
    <property type="entry name" value="Mth938-like"/>
    <property type="match status" value="1"/>
</dbReference>
<organism evidence="1 2">
    <name type="scientific">Rhodoplanes elegans</name>
    <dbReference type="NCBI Taxonomy" id="29408"/>
    <lineage>
        <taxon>Bacteria</taxon>
        <taxon>Pseudomonadati</taxon>
        <taxon>Pseudomonadota</taxon>
        <taxon>Alphaproteobacteria</taxon>
        <taxon>Hyphomicrobiales</taxon>
        <taxon>Nitrobacteraceae</taxon>
        <taxon>Rhodoplanes</taxon>
    </lineage>
</organism>
<dbReference type="PANTHER" id="PTHR21192:SF2">
    <property type="entry name" value="NADH DEHYDROGENASE [UBIQUINONE] 1 ALPHA SUBCOMPLEX ASSEMBLY FACTOR 3"/>
    <property type="match status" value="1"/>
</dbReference>
<dbReference type="AlphaFoldDB" id="A0A327K8T6"/>
<dbReference type="Gene3D" id="3.40.1230.10">
    <property type="entry name" value="MTH938-like"/>
    <property type="match status" value="1"/>
</dbReference>
<name>A0A327K8T6_9BRAD</name>
<dbReference type="OrthoDB" id="7351393at2"/>
<dbReference type="Pfam" id="PF04430">
    <property type="entry name" value="DUF498"/>
    <property type="match status" value="1"/>
</dbReference>
<dbReference type="InterPro" id="IPR007523">
    <property type="entry name" value="NDUFAF3/AAMDC"/>
</dbReference>
<reference evidence="1 2" key="1">
    <citation type="submission" date="2017-07" db="EMBL/GenBank/DDBJ databases">
        <title>Draft Genome Sequences of Select Purple Nonsulfur Bacteria.</title>
        <authorList>
            <person name="Lasarre B."/>
            <person name="Mckinlay J.B."/>
        </authorList>
    </citation>
    <scope>NUCLEOTIDE SEQUENCE [LARGE SCALE GENOMIC DNA]</scope>
    <source>
        <strain evidence="1 2">DSM 11907</strain>
    </source>
</reference>
<dbReference type="SUPFAM" id="SSF64076">
    <property type="entry name" value="MTH938-like"/>
    <property type="match status" value="1"/>
</dbReference>
<gene>
    <name evidence="1" type="ORF">CH338_21020</name>
</gene>
<sequence length="127" mass="13607">MPLDRADRHLPRPALIDSYGDGGFRLGDLSHRGALVCLTDGIWAADIAAPEAIGDDLIAFVAGSTPPVEHLLIGSGAAPWIVPDALRARLREHGMVVESMTTGPAVRTWNMLLVERRRVGAILLPVL</sequence>